<dbReference type="NCBIfam" id="NF033817">
    <property type="entry name" value="Mplas_variab_LP"/>
    <property type="match status" value="1"/>
</dbReference>
<evidence type="ECO:0000313" key="10">
    <source>
        <dbReference type="EMBL" id="SYV90348.1"/>
    </source>
</evidence>
<evidence type="ECO:0000313" key="11">
    <source>
        <dbReference type="Proteomes" id="UP000259864"/>
    </source>
</evidence>
<evidence type="ECO:0000256" key="7">
    <source>
        <dbReference type="ARBA" id="ARBA00023288"/>
    </source>
</evidence>
<evidence type="ECO:0000256" key="6">
    <source>
        <dbReference type="ARBA" id="ARBA00023139"/>
    </source>
</evidence>
<evidence type="ECO:0008006" key="12">
    <source>
        <dbReference type="Google" id="ProtNLM"/>
    </source>
</evidence>
<keyword evidence="2" id="KW-1003">Cell membrane</keyword>
<keyword evidence="6" id="KW-0564">Palmitate</keyword>
<evidence type="ECO:0000256" key="1">
    <source>
        <dbReference type="ARBA" id="ARBA00004193"/>
    </source>
</evidence>
<feature type="region of interest" description="Disordered" evidence="8">
    <location>
        <begin position="31"/>
        <end position="64"/>
    </location>
</feature>
<keyword evidence="7" id="KW-0449">Lipoprotein</keyword>
<evidence type="ECO:0000256" key="9">
    <source>
        <dbReference type="SAM" id="SignalP"/>
    </source>
</evidence>
<reference evidence="11" key="1">
    <citation type="submission" date="2018-06" db="EMBL/GenBank/DDBJ databases">
        <authorList>
            <consortium name="Pathogen Informatics"/>
        </authorList>
    </citation>
    <scope>NUCLEOTIDE SEQUENCE [LARGE SCALE GENOMIC DNA]</scope>
    <source>
        <strain evidence="11">NCTC10135</strain>
    </source>
</reference>
<organism evidence="10 11">
    <name type="scientific">Metamycoplasma alkalescens</name>
    <dbReference type="NCBI Taxonomy" id="45363"/>
    <lineage>
        <taxon>Bacteria</taxon>
        <taxon>Bacillati</taxon>
        <taxon>Mycoplasmatota</taxon>
        <taxon>Mycoplasmoidales</taxon>
        <taxon>Metamycoplasmataceae</taxon>
        <taxon>Metamycoplasma</taxon>
    </lineage>
</organism>
<keyword evidence="4" id="KW-0677">Repeat</keyword>
<feature type="chain" id="PRO_5017295645" description="Lipoprotein" evidence="9">
    <location>
        <begin position="24"/>
        <end position="88"/>
    </location>
</feature>
<keyword evidence="3 9" id="KW-0732">Signal</keyword>
<evidence type="ECO:0000256" key="3">
    <source>
        <dbReference type="ARBA" id="ARBA00022729"/>
    </source>
</evidence>
<gene>
    <name evidence="10" type="ORF">NCTC10135_00872</name>
</gene>
<comment type="subcellular location">
    <subcellularLocation>
        <location evidence="1">Cell membrane</location>
        <topology evidence="1">Lipid-anchor</topology>
    </subcellularLocation>
</comment>
<evidence type="ECO:0000256" key="8">
    <source>
        <dbReference type="SAM" id="MobiDB-lite"/>
    </source>
</evidence>
<keyword evidence="5" id="KW-0472">Membrane</keyword>
<dbReference type="Proteomes" id="UP000259864">
    <property type="component" value="Chromosome 1"/>
</dbReference>
<accession>A0A3B0NZT3</accession>
<dbReference type="GO" id="GO:0005886">
    <property type="term" value="C:plasma membrane"/>
    <property type="evidence" value="ECO:0007669"/>
    <property type="project" value="UniProtKB-SubCell"/>
</dbReference>
<sequence length="88" mass="9988">MKLNKFLLKIGVSISVASSPLIAASCKKNQNNEINNDSKENDNIINNLNDNSKNENDQNQLINNKEPKIKLKIDISKLKNEINPKNNW</sequence>
<dbReference type="EMBL" id="LS991949">
    <property type="protein sequence ID" value="SYV90348.1"/>
    <property type="molecule type" value="Genomic_DNA"/>
</dbReference>
<dbReference type="KEGG" id="mala:NCTC10135_00872"/>
<feature type="non-terminal residue" evidence="10">
    <location>
        <position position="88"/>
    </location>
</feature>
<protein>
    <recommendedName>
        <fullName evidence="12">Lipoprotein</fullName>
    </recommendedName>
</protein>
<dbReference type="AlphaFoldDB" id="A0A3B0NZT3"/>
<dbReference type="PROSITE" id="PS51257">
    <property type="entry name" value="PROKAR_LIPOPROTEIN"/>
    <property type="match status" value="1"/>
</dbReference>
<dbReference type="InterPro" id="IPR049890">
    <property type="entry name" value="VlpA-F-like_signal"/>
</dbReference>
<feature type="signal peptide" evidence="9">
    <location>
        <begin position="1"/>
        <end position="23"/>
    </location>
</feature>
<name>A0A3B0NZT3_9BACT</name>
<proteinExistence type="predicted"/>
<evidence type="ECO:0000256" key="2">
    <source>
        <dbReference type="ARBA" id="ARBA00022475"/>
    </source>
</evidence>
<evidence type="ECO:0000256" key="5">
    <source>
        <dbReference type="ARBA" id="ARBA00023136"/>
    </source>
</evidence>
<evidence type="ECO:0000256" key="4">
    <source>
        <dbReference type="ARBA" id="ARBA00022737"/>
    </source>
</evidence>